<evidence type="ECO:0000313" key="2">
    <source>
        <dbReference type="Proteomes" id="UP000789405"/>
    </source>
</evidence>
<proteinExistence type="predicted"/>
<gene>
    <name evidence="1" type="ORF">DERYTH_LOCUS4421</name>
</gene>
<name>A0A9N9FFR6_9GLOM</name>
<feature type="non-terminal residue" evidence="1">
    <location>
        <position position="1"/>
    </location>
</feature>
<keyword evidence="2" id="KW-1185">Reference proteome</keyword>
<dbReference type="OrthoDB" id="2419789at2759"/>
<protein>
    <submittedName>
        <fullName evidence="1">18992_t:CDS:1</fullName>
    </submittedName>
</protein>
<organism evidence="1 2">
    <name type="scientific">Dentiscutata erythropus</name>
    <dbReference type="NCBI Taxonomy" id="1348616"/>
    <lineage>
        <taxon>Eukaryota</taxon>
        <taxon>Fungi</taxon>
        <taxon>Fungi incertae sedis</taxon>
        <taxon>Mucoromycota</taxon>
        <taxon>Glomeromycotina</taxon>
        <taxon>Glomeromycetes</taxon>
        <taxon>Diversisporales</taxon>
        <taxon>Gigasporaceae</taxon>
        <taxon>Dentiscutata</taxon>
    </lineage>
</organism>
<dbReference type="EMBL" id="CAJVPY010001693">
    <property type="protein sequence ID" value="CAG8532671.1"/>
    <property type="molecule type" value="Genomic_DNA"/>
</dbReference>
<reference evidence="1" key="1">
    <citation type="submission" date="2021-06" db="EMBL/GenBank/DDBJ databases">
        <authorList>
            <person name="Kallberg Y."/>
            <person name="Tangrot J."/>
            <person name="Rosling A."/>
        </authorList>
    </citation>
    <scope>NUCLEOTIDE SEQUENCE</scope>
    <source>
        <strain evidence="1">MA453B</strain>
    </source>
</reference>
<evidence type="ECO:0000313" key="1">
    <source>
        <dbReference type="EMBL" id="CAG8532671.1"/>
    </source>
</evidence>
<dbReference type="AlphaFoldDB" id="A0A9N9FFR6"/>
<comment type="caution">
    <text evidence="1">The sequence shown here is derived from an EMBL/GenBank/DDBJ whole genome shotgun (WGS) entry which is preliminary data.</text>
</comment>
<dbReference type="Proteomes" id="UP000789405">
    <property type="component" value="Unassembled WGS sequence"/>
</dbReference>
<sequence>DLSKEHQATFRLLEALSQHDFFEEFETFADSDIAEPAKFSLIYKFIKFCIWCITVHQQQLERLFN</sequence>
<accession>A0A9N9FFR6</accession>